<evidence type="ECO:0000313" key="2">
    <source>
        <dbReference type="Proteomes" id="UP000076880"/>
    </source>
</evidence>
<keyword evidence="2" id="KW-1185">Reference proteome</keyword>
<protein>
    <submittedName>
        <fullName evidence="1">Uncharacterized protein</fullName>
    </submittedName>
</protein>
<reference evidence="2" key="1">
    <citation type="submission" date="2016-03" db="EMBL/GenBank/DDBJ databases">
        <title>WGS of SAMN04393274.</title>
        <authorList>
            <person name="Adams M."/>
            <person name="Sutton G."/>
            <person name="Nelson K."/>
            <person name="Thaden J."/>
            <person name="Fowler V."/>
            <person name="Mccorrison J."/>
            <person name="Sanka R."/>
            <person name="Brinkac L."/>
            <person name="Nierman W."/>
        </authorList>
    </citation>
    <scope>NUCLEOTIDE SEQUENCE [LARGE SCALE GENOMIC DNA]</scope>
    <source>
        <strain evidence="2">GN06232</strain>
    </source>
</reference>
<proteinExistence type="predicted"/>
<comment type="caution">
    <text evidence="1">The sequence shown here is derived from an EMBL/GenBank/DDBJ whole genome shotgun (WGS) entry which is preliminary data.</text>
</comment>
<sequence length="181" mass="19890">MDVKLIDILVRELPKRGGWPEGADHIATNGYWRVFAYWDGSSLKGIDLNISSDAEGYVTREQYEAALAASKPEWDGDGLPPVGTEAEVSVDGGRTWCLYKATSEHNGMRLVEIGDFTEEFQSNNWMFRPIRSEADKKRENLAKALHIAAGAAPIEVVGIGPLYLELADKILAGEVAGIRID</sequence>
<evidence type="ECO:0000313" key="1">
    <source>
        <dbReference type="EMBL" id="KZR30420.1"/>
    </source>
</evidence>
<accession>A0ABR5YJC9</accession>
<dbReference type="Proteomes" id="UP000076880">
    <property type="component" value="Unassembled WGS sequence"/>
</dbReference>
<gene>
    <name evidence="1" type="ORF">A3466_07955</name>
</gene>
<name>A0ABR5YJC9_9ENTR</name>
<dbReference type="EMBL" id="LVVA01000021">
    <property type="protein sequence ID" value="KZR30420.1"/>
    <property type="molecule type" value="Genomic_DNA"/>
</dbReference>
<organism evidence="1 2">
    <name type="scientific">Enterobacter genomosp. S</name>
    <dbReference type="NCBI Taxonomy" id="2364151"/>
    <lineage>
        <taxon>Bacteria</taxon>
        <taxon>Pseudomonadati</taxon>
        <taxon>Pseudomonadota</taxon>
        <taxon>Gammaproteobacteria</taxon>
        <taxon>Enterobacterales</taxon>
        <taxon>Enterobacteriaceae</taxon>
        <taxon>Enterobacter</taxon>
        <taxon>Enterobacter cloacae complex</taxon>
        <taxon>Enterobacter cloacae complex clade S</taxon>
    </lineage>
</organism>